<gene>
    <name evidence="1" type="ORF">SAMN04490356_0458</name>
</gene>
<evidence type="ECO:0000313" key="2">
    <source>
        <dbReference type="Proteomes" id="UP000198609"/>
    </source>
</evidence>
<organism evidence="1 2">
    <name type="scientific">Streptomyces melanosporofaciens</name>
    <dbReference type="NCBI Taxonomy" id="67327"/>
    <lineage>
        <taxon>Bacteria</taxon>
        <taxon>Bacillati</taxon>
        <taxon>Actinomycetota</taxon>
        <taxon>Actinomycetes</taxon>
        <taxon>Kitasatosporales</taxon>
        <taxon>Streptomycetaceae</taxon>
        <taxon>Streptomyces</taxon>
        <taxon>Streptomyces violaceusniger group</taxon>
    </lineage>
</organism>
<proteinExistence type="predicted"/>
<sequence>MPTPAITLLPKQRRPLDVAQWTPPLDVDALERILAAFRNWDPLDWDAILEDLADVLGQEAPEHEELVGLADRLHSTLIRLLSIASAGHADEKDQEAVVLIERARTLDTEDFPDDRWKALGYVRRLGWTINELMERLSRTGHIDAVS</sequence>
<dbReference type="AlphaFoldDB" id="A0A1H4IBV2"/>
<reference evidence="2" key="1">
    <citation type="submission" date="2016-10" db="EMBL/GenBank/DDBJ databases">
        <authorList>
            <person name="Varghese N."/>
            <person name="Submissions S."/>
        </authorList>
    </citation>
    <scope>NUCLEOTIDE SEQUENCE [LARGE SCALE GENOMIC DNA]</scope>
    <source>
        <strain evidence="2">DSM 40318</strain>
    </source>
</reference>
<name>A0A1H4IBV2_STRMJ</name>
<protein>
    <submittedName>
        <fullName evidence="1">Uncharacterized protein</fullName>
    </submittedName>
</protein>
<dbReference type="EMBL" id="FNST01000001">
    <property type="protein sequence ID" value="SEB31547.1"/>
    <property type="molecule type" value="Genomic_DNA"/>
</dbReference>
<dbReference type="Proteomes" id="UP000198609">
    <property type="component" value="Unassembled WGS sequence"/>
</dbReference>
<accession>A0A1H4IBV2</accession>
<dbReference type="Pfam" id="PF19979">
    <property type="entry name" value="DUF6415"/>
    <property type="match status" value="1"/>
</dbReference>
<dbReference type="InterPro" id="IPR046300">
    <property type="entry name" value="DUF6415"/>
</dbReference>
<evidence type="ECO:0000313" key="1">
    <source>
        <dbReference type="EMBL" id="SEB31547.1"/>
    </source>
</evidence>
<keyword evidence="2" id="KW-1185">Reference proteome</keyword>